<sequence>MMMLCLRIVYLRPDKDPLNILESIKIFEMNFYKCIYSDENNLTDWRIYIRINEMGNIEFSKKTFKKLNSHYETIPLFSSTMLQTINRINLFFQIFSPYSTIEFYILIPKCSFIISRSQKLIETEFHSHILKTRNENEFNKFIQIVLKNVAMKFSSSSISNQLSQSFYQKNFIQLLYSDSHTKL</sequence>
<accession>A0A819INM8</accession>
<gene>
    <name evidence="1" type="ORF">OXD698_LOCUS24922</name>
</gene>
<dbReference type="Proteomes" id="UP000663844">
    <property type="component" value="Unassembled WGS sequence"/>
</dbReference>
<name>A0A819INM8_9BILA</name>
<organism evidence="1 2">
    <name type="scientific">Adineta steineri</name>
    <dbReference type="NCBI Taxonomy" id="433720"/>
    <lineage>
        <taxon>Eukaryota</taxon>
        <taxon>Metazoa</taxon>
        <taxon>Spiralia</taxon>
        <taxon>Gnathifera</taxon>
        <taxon>Rotifera</taxon>
        <taxon>Eurotatoria</taxon>
        <taxon>Bdelloidea</taxon>
        <taxon>Adinetida</taxon>
        <taxon>Adinetidae</taxon>
        <taxon>Adineta</taxon>
    </lineage>
</organism>
<comment type="caution">
    <text evidence="1">The sequence shown here is derived from an EMBL/GenBank/DDBJ whole genome shotgun (WGS) entry which is preliminary data.</text>
</comment>
<evidence type="ECO:0000313" key="2">
    <source>
        <dbReference type="Proteomes" id="UP000663844"/>
    </source>
</evidence>
<proteinExistence type="predicted"/>
<protein>
    <submittedName>
        <fullName evidence="1">Uncharacterized protein</fullName>
    </submittedName>
</protein>
<reference evidence="1" key="1">
    <citation type="submission" date="2021-02" db="EMBL/GenBank/DDBJ databases">
        <authorList>
            <person name="Nowell W R."/>
        </authorList>
    </citation>
    <scope>NUCLEOTIDE SEQUENCE</scope>
</reference>
<evidence type="ECO:0000313" key="1">
    <source>
        <dbReference type="EMBL" id="CAF3919195.1"/>
    </source>
</evidence>
<dbReference type="AlphaFoldDB" id="A0A819INM8"/>
<dbReference type="EMBL" id="CAJOAZ010002337">
    <property type="protein sequence ID" value="CAF3919195.1"/>
    <property type="molecule type" value="Genomic_DNA"/>
</dbReference>